<feature type="binding site" evidence="14">
    <location>
        <position position="287"/>
    </location>
    <ligand>
        <name>Mg(2+)</name>
        <dbReference type="ChEBI" id="CHEBI:18420"/>
        <label>1</label>
    </ligand>
</feature>
<keyword evidence="10 14" id="KW-0464">Manganese</keyword>
<dbReference type="Gene3D" id="3.30.1490.20">
    <property type="entry name" value="ATP-grasp fold, A domain"/>
    <property type="match status" value="1"/>
</dbReference>
<evidence type="ECO:0000256" key="11">
    <source>
        <dbReference type="ARBA" id="ARBA00023316"/>
    </source>
</evidence>
<feature type="active site" evidence="13">
    <location>
        <position position="180"/>
    </location>
</feature>
<dbReference type="InterPro" id="IPR000291">
    <property type="entry name" value="D-Ala_lig_Van_CS"/>
</dbReference>
<dbReference type="Gene3D" id="3.40.50.20">
    <property type="match status" value="1"/>
</dbReference>
<feature type="domain" description="ATP-grasp" evidence="16">
    <location>
        <begin position="144"/>
        <end position="333"/>
    </location>
</feature>
<dbReference type="NCBIfam" id="TIGR01205">
    <property type="entry name" value="D_ala_D_alaTIGR"/>
    <property type="match status" value="1"/>
</dbReference>
<dbReference type="InterPro" id="IPR011095">
    <property type="entry name" value="Dala_Dala_lig_C"/>
</dbReference>
<evidence type="ECO:0000256" key="2">
    <source>
        <dbReference type="ARBA" id="ARBA00004496"/>
    </source>
</evidence>
<evidence type="ECO:0000259" key="16">
    <source>
        <dbReference type="PROSITE" id="PS50975"/>
    </source>
</evidence>
<dbReference type="EC" id="6.3.2.4" evidence="12"/>
<protein>
    <recommendedName>
        <fullName evidence="12">D-alanine--D-alanine ligase</fullName>
        <ecNumber evidence="12">6.3.2.4</ecNumber>
    </recommendedName>
    <alternativeName>
        <fullName evidence="12">D-Ala-D-Ala ligase</fullName>
    </alternativeName>
    <alternativeName>
        <fullName evidence="12">D-alanylalanine synthetase</fullName>
    </alternativeName>
</protein>
<dbReference type="PIRSF" id="PIRSF039102">
    <property type="entry name" value="Ddl/VanB"/>
    <property type="match status" value="1"/>
</dbReference>
<feature type="binding site" evidence="14">
    <location>
        <position position="300"/>
    </location>
    <ligand>
        <name>Mg(2+)</name>
        <dbReference type="ChEBI" id="CHEBI:18420"/>
        <label>1</label>
    </ligand>
</feature>
<proteinExistence type="inferred from homology"/>
<keyword evidence="11 12" id="KW-0961">Cell wall biogenesis/degradation</keyword>
<dbReference type="Pfam" id="PF07478">
    <property type="entry name" value="Dala_Dala_lig_C"/>
    <property type="match status" value="1"/>
</dbReference>
<evidence type="ECO:0000256" key="9">
    <source>
        <dbReference type="ARBA" id="ARBA00022984"/>
    </source>
</evidence>
<comment type="caution">
    <text evidence="17">The sequence shown here is derived from an EMBL/GenBank/DDBJ whole genome shotgun (WGS) entry which is preliminary data.</text>
</comment>
<dbReference type="Pfam" id="PF01820">
    <property type="entry name" value="Dala_Dala_lig_N"/>
    <property type="match status" value="1"/>
</dbReference>
<dbReference type="GO" id="GO:0009252">
    <property type="term" value="P:peptidoglycan biosynthetic process"/>
    <property type="evidence" value="ECO:0007669"/>
    <property type="project" value="UniProtKB-UniRule"/>
</dbReference>
<reference evidence="17 18" key="1">
    <citation type="submission" date="2018-03" db="EMBL/GenBank/DDBJ databases">
        <authorList>
            <person name="Gulvik C.A."/>
        </authorList>
    </citation>
    <scope>NUCLEOTIDE SEQUENCE [LARGE SCALE GENOMIC DNA]</scope>
    <source>
        <strain evidence="17 18">JCM 31581</strain>
    </source>
</reference>
<keyword evidence="4 12" id="KW-0963">Cytoplasm</keyword>
<evidence type="ECO:0000256" key="4">
    <source>
        <dbReference type="ARBA" id="ARBA00022490"/>
    </source>
</evidence>
<dbReference type="InterPro" id="IPR011127">
    <property type="entry name" value="Dala_Dala_lig_N"/>
</dbReference>
<dbReference type="GO" id="GO:0046872">
    <property type="term" value="F:metal ion binding"/>
    <property type="evidence" value="ECO:0007669"/>
    <property type="project" value="UniProtKB-KW"/>
</dbReference>
<comment type="similarity">
    <text evidence="3 12">Belongs to the D-alanine--D-alanine ligase family.</text>
</comment>
<evidence type="ECO:0000313" key="17">
    <source>
        <dbReference type="EMBL" id="RST89806.1"/>
    </source>
</evidence>
<evidence type="ECO:0000256" key="10">
    <source>
        <dbReference type="ARBA" id="ARBA00023211"/>
    </source>
</evidence>
<dbReference type="SUPFAM" id="SSF56059">
    <property type="entry name" value="Glutathione synthetase ATP-binding domain-like"/>
    <property type="match status" value="1"/>
</dbReference>
<dbReference type="PROSITE" id="PS00843">
    <property type="entry name" value="DALA_DALA_LIGASE_1"/>
    <property type="match status" value="1"/>
</dbReference>
<evidence type="ECO:0000256" key="5">
    <source>
        <dbReference type="ARBA" id="ARBA00022598"/>
    </source>
</evidence>
<evidence type="ECO:0000256" key="15">
    <source>
        <dbReference type="PROSITE-ProRule" id="PRU00409"/>
    </source>
</evidence>
<comment type="function">
    <text evidence="12">Cell wall formation.</text>
</comment>
<comment type="catalytic activity">
    <reaction evidence="12">
        <text>2 D-alanine + ATP = D-alanyl-D-alanine + ADP + phosphate + H(+)</text>
        <dbReference type="Rhea" id="RHEA:11224"/>
        <dbReference type="ChEBI" id="CHEBI:15378"/>
        <dbReference type="ChEBI" id="CHEBI:30616"/>
        <dbReference type="ChEBI" id="CHEBI:43474"/>
        <dbReference type="ChEBI" id="CHEBI:57416"/>
        <dbReference type="ChEBI" id="CHEBI:57822"/>
        <dbReference type="ChEBI" id="CHEBI:456216"/>
        <dbReference type="EC" id="6.3.2.4"/>
    </reaction>
</comment>
<evidence type="ECO:0000256" key="6">
    <source>
        <dbReference type="ARBA" id="ARBA00022741"/>
    </source>
</evidence>
<dbReference type="HAMAP" id="MF_00047">
    <property type="entry name" value="Dala_Dala_lig"/>
    <property type="match status" value="1"/>
</dbReference>
<keyword evidence="5 12" id="KW-0436">Ligase</keyword>
<keyword evidence="6 15" id="KW-0547">Nucleotide-binding</keyword>
<comment type="pathway">
    <text evidence="12">Cell wall biogenesis; peptidoglycan biosynthesis.</text>
</comment>
<dbReference type="RefSeq" id="WP_125942416.1">
    <property type="nucleotide sequence ID" value="NZ_PXZH01000001.1"/>
</dbReference>
<sequence>MKIVVLAGGLSYERDVSLSSGAKIANALMTNGHEVICLDVYQSIQLYTSFAEGIRELGQKSYEYQVPKKAPDLAALIKEHGGRTQAIGEHVLDLCQLADVVFLALHGAIGEDGKIQALLDLYEIPYTGSNYAGSYLAMDKLVAKELVAFHDIPTPRWAVYDDHFKPAKYPVVVKPASNGSSIGVEIVEDDEAFSQAVSYIQSINDTALIEEKITGREFAVAILEGQALPVIEIIPNTGFYDYENKYQAGATTEITPAPLEEAVTIQMQELALQAHHALRLGSYSRIDFLMNDKQELFFLEANSLPGMTPTSLMPQEAQAAGITYHELCEKIVQLAVKK</sequence>
<keyword evidence="7 15" id="KW-0067">ATP-binding</keyword>
<dbReference type="NCBIfam" id="NF002378">
    <property type="entry name" value="PRK01372.1"/>
    <property type="match status" value="1"/>
</dbReference>
<dbReference type="InterPro" id="IPR011761">
    <property type="entry name" value="ATP-grasp"/>
</dbReference>
<evidence type="ECO:0000256" key="12">
    <source>
        <dbReference type="HAMAP-Rule" id="MF_00047"/>
    </source>
</evidence>
<dbReference type="PANTHER" id="PTHR23132">
    <property type="entry name" value="D-ALANINE--D-ALANINE LIGASE"/>
    <property type="match status" value="1"/>
</dbReference>
<dbReference type="Gene3D" id="3.30.470.20">
    <property type="entry name" value="ATP-grasp fold, B domain"/>
    <property type="match status" value="1"/>
</dbReference>
<evidence type="ECO:0000256" key="13">
    <source>
        <dbReference type="PIRSR" id="PIRSR039102-1"/>
    </source>
</evidence>
<dbReference type="AlphaFoldDB" id="A0A3S0AY28"/>
<comment type="subcellular location">
    <subcellularLocation>
        <location evidence="2 12">Cytoplasm</location>
    </subcellularLocation>
</comment>
<evidence type="ECO:0000256" key="8">
    <source>
        <dbReference type="ARBA" id="ARBA00022960"/>
    </source>
</evidence>
<dbReference type="GO" id="GO:0008360">
    <property type="term" value="P:regulation of cell shape"/>
    <property type="evidence" value="ECO:0007669"/>
    <property type="project" value="UniProtKB-KW"/>
</dbReference>
<keyword evidence="9 12" id="KW-0573">Peptidoglycan synthesis</keyword>
<evidence type="ECO:0000256" key="14">
    <source>
        <dbReference type="PIRSR" id="PIRSR039102-3"/>
    </source>
</evidence>
<dbReference type="PROSITE" id="PS50975">
    <property type="entry name" value="ATP_GRASP"/>
    <property type="match status" value="1"/>
</dbReference>
<feature type="active site" evidence="13">
    <location>
        <position position="311"/>
    </location>
</feature>
<organism evidence="17 18">
    <name type="scientific">Vagococcus humatus</name>
    <dbReference type="NCBI Taxonomy" id="1889241"/>
    <lineage>
        <taxon>Bacteria</taxon>
        <taxon>Bacillati</taxon>
        <taxon>Bacillota</taxon>
        <taxon>Bacilli</taxon>
        <taxon>Lactobacillales</taxon>
        <taxon>Enterococcaceae</taxon>
        <taxon>Vagococcus</taxon>
    </lineage>
</organism>
<comment type="cofactor">
    <cofactor evidence="14">
        <name>Mg(2+)</name>
        <dbReference type="ChEBI" id="CHEBI:18420"/>
    </cofactor>
    <cofactor evidence="14">
        <name>Mn(2+)</name>
        <dbReference type="ChEBI" id="CHEBI:29035"/>
    </cofactor>
    <text evidence="14">Binds 2 magnesium or manganese ions per subunit.</text>
</comment>
<keyword evidence="18" id="KW-1185">Reference proteome</keyword>
<dbReference type="UniPathway" id="UPA00219"/>
<name>A0A3S0AY28_9ENTE</name>
<keyword evidence="8 12" id="KW-0133">Cell shape</keyword>
<gene>
    <name evidence="12" type="primary">ddl</name>
    <name evidence="17" type="ORF">C7P63_01630</name>
</gene>
<dbReference type="GO" id="GO:0005524">
    <property type="term" value="F:ATP binding"/>
    <property type="evidence" value="ECO:0007669"/>
    <property type="project" value="UniProtKB-UniRule"/>
</dbReference>
<feature type="binding site" evidence="14">
    <location>
        <position position="302"/>
    </location>
    <ligand>
        <name>Mg(2+)</name>
        <dbReference type="ChEBI" id="CHEBI:18420"/>
        <label>2</label>
    </ligand>
</feature>
<evidence type="ECO:0000256" key="1">
    <source>
        <dbReference type="ARBA" id="ARBA00001936"/>
    </source>
</evidence>
<comment type="cofactor">
    <cofactor evidence="1">
        <name>Mn(2+)</name>
        <dbReference type="ChEBI" id="CHEBI:29035"/>
    </cofactor>
</comment>
<dbReference type="GO" id="GO:0008716">
    <property type="term" value="F:D-alanine-D-alanine ligase activity"/>
    <property type="evidence" value="ECO:0007669"/>
    <property type="project" value="UniProtKB-UniRule"/>
</dbReference>
<dbReference type="InterPro" id="IPR016185">
    <property type="entry name" value="PreATP-grasp_dom_sf"/>
</dbReference>
<evidence type="ECO:0000313" key="18">
    <source>
        <dbReference type="Proteomes" id="UP000277864"/>
    </source>
</evidence>
<keyword evidence="14" id="KW-0479">Metal-binding</keyword>
<dbReference type="SUPFAM" id="SSF52440">
    <property type="entry name" value="PreATP-grasp domain"/>
    <property type="match status" value="1"/>
</dbReference>
<dbReference type="OrthoDB" id="9813261at2"/>
<evidence type="ECO:0000256" key="7">
    <source>
        <dbReference type="ARBA" id="ARBA00022840"/>
    </source>
</evidence>
<dbReference type="PANTHER" id="PTHR23132:SF23">
    <property type="entry name" value="D-ALANINE--D-ALANINE LIGASE B"/>
    <property type="match status" value="1"/>
</dbReference>
<accession>A0A3S0AY28</accession>
<dbReference type="GO" id="GO:0071555">
    <property type="term" value="P:cell wall organization"/>
    <property type="evidence" value="ECO:0007669"/>
    <property type="project" value="UniProtKB-KW"/>
</dbReference>
<dbReference type="InterPro" id="IPR013815">
    <property type="entry name" value="ATP_grasp_subdomain_1"/>
</dbReference>
<feature type="binding site" evidence="14">
    <location>
        <position position="300"/>
    </location>
    <ligand>
        <name>Mg(2+)</name>
        <dbReference type="ChEBI" id="CHEBI:18420"/>
        <label>2</label>
    </ligand>
</feature>
<dbReference type="EMBL" id="PXZH01000001">
    <property type="protein sequence ID" value="RST89806.1"/>
    <property type="molecule type" value="Genomic_DNA"/>
</dbReference>
<feature type="active site" evidence="13">
    <location>
        <position position="13"/>
    </location>
</feature>
<keyword evidence="14" id="KW-0460">Magnesium</keyword>
<dbReference type="InterPro" id="IPR005905">
    <property type="entry name" value="D_ala_D_ala"/>
</dbReference>
<dbReference type="PROSITE" id="PS00844">
    <property type="entry name" value="DALA_DALA_LIGASE_2"/>
    <property type="match status" value="1"/>
</dbReference>
<evidence type="ECO:0000256" key="3">
    <source>
        <dbReference type="ARBA" id="ARBA00010871"/>
    </source>
</evidence>
<dbReference type="Proteomes" id="UP000277864">
    <property type="component" value="Unassembled WGS sequence"/>
</dbReference>
<dbReference type="GO" id="GO:0005737">
    <property type="term" value="C:cytoplasm"/>
    <property type="evidence" value="ECO:0007669"/>
    <property type="project" value="UniProtKB-SubCell"/>
</dbReference>